<dbReference type="InterPro" id="IPR035979">
    <property type="entry name" value="RBD_domain_sf"/>
</dbReference>
<evidence type="ECO:0000256" key="7">
    <source>
        <dbReference type="ARBA" id="ARBA00022801"/>
    </source>
</evidence>
<evidence type="ECO:0000256" key="10">
    <source>
        <dbReference type="ARBA" id="ARBA00022884"/>
    </source>
</evidence>
<dbReference type="InterPro" id="IPR059027">
    <property type="entry name" value="DD_DDX21-DDX50"/>
</dbReference>
<comment type="caution">
    <text evidence="15">The sequence shown here is derived from an EMBL/GenBank/DDBJ whole genome shotgun (WGS) entry which is preliminary data.</text>
</comment>
<dbReference type="SUPFAM" id="SSF52540">
    <property type="entry name" value="P-loop containing nucleoside triphosphate hydrolases"/>
    <property type="match status" value="1"/>
</dbReference>
<evidence type="ECO:0000256" key="1">
    <source>
        <dbReference type="ARBA" id="ARBA00004496"/>
    </source>
</evidence>
<evidence type="ECO:0000313" key="16">
    <source>
        <dbReference type="Proteomes" id="UP000276133"/>
    </source>
</evidence>
<evidence type="ECO:0000259" key="13">
    <source>
        <dbReference type="PROSITE" id="PS51192"/>
    </source>
</evidence>
<evidence type="ECO:0000256" key="9">
    <source>
        <dbReference type="ARBA" id="ARBA00022840"/>
    </source>
</evidence>
<dbReference type="SUPFAM" id="SSF54928">
    <property type="entry name" value="RNA-binding domain, RBD"/>
    <property type="match status" value="1"/>
</dbReference>
<dbReference type="OrthoDB" id="4255at2759"/>
<dbReference type="FunFam" id="3.40.50.300:FF:001168">
    <property type="entry name" value="nucleolar RNA helicase 2"/>
    <property type="match status" value="1"/>
</dbReference>
<dbReference type="InterPro" id="IPR044742">
    <property type="entry name" value="DEAD/DEAH_RhlB"/>
</dbReference>
<dbReference type="GO" id="GO:0005829">
    <property type="term" value="C:cytosol"/>
    <property type="evidence" value="ECO:0007669"/>
    <property type="project" value="TreeGrafter"/>
</dbReference>
<keyword evidence="5" id="KW-0963">Cytoplasm</keyword>
<evidence type="ECO:0000313" key="15">
    <source>
        <dbReference type="EMBL" id="RNA12813.1"/>
    </source>
</evidence>
<dbReference type="Gene3D" id="3.40.50.300">
    <property type="entry name" value="P-loop containing nucleotide triphosphate hydrolases"/>
    <property type="match status" value="2"/>
</dbReference>
<proteinExistence type="inferred from homology"/>
<dbReference type="Pfam" id="PF00271">
    <property type="entry name" value="Helicase_C"/>
    <property type="match status" value="1"/>
</dbReference>
<keyword evidence="7 15" id="KW-0378">Hydrolase</keyword>
<keyword evidence="10" id="KW-0694">RNA-binding</keyword>
<dbReference type="PANTHER" id="PTHR47959">
    <property type="entry name" value="ATP-DEPENDENT RNA HELICASE RHLE-RELATED"/>
    <property type="match status" value="1"/>
</dbReference>
<dbReference type="PROSITE" id="PS51192">
    <property type="entry name" value="HELICASE_ATP_BIND_1"/>
    <property type="match status" value="1"/>
</dbReference>
<sequence length="617" mass="68381">MVKIDKVKKEFKKSKKPDSMEESDSEEMKIHVKKNGFTNGKNTKEDDDHASKQKELAGDVKSSEAQESGDFKNFDLPKQIVEKLTSKGIKYLYPIQVATLKHIRAGHDVIAQARTGTGKTMAFGIPIVEKLENQKKPGDKSKSPRCLVLEPTRELAKQVGDDFASISTTIRTCCVYGGVAYERQQSDLNKGVDVLAGTPGRILDFINSGSIDLGKVDHVILDEVDRMLDMGFQDSVEDILKNVYTESRGNRAQTLFFSATCPPWVKRTAQKYMGDEFKFIDLIGDSRLKVATTVEHLAIQCSYQDRASTIGSVLQVYSGKHGRAMIFCQTKKDADELACSSDIKQESHVLHGDVPQDKRELVLKKFRDGKYKVLITTDVAARGLDIPEVDLVICCSPPKDYDSYVHRSGRTGRAGRTGVCVCFYKHTELNALLAVERNTGTKFKRVGAPTSVDIVEASTNDAAKSLDTVAPEMIEKFRSGAEEVLKSKDAINALAAALAVISGCTKMTQRSLLTSKENYTTYMLSKPDEEIRGKSFAYAILKKIIGEENGENAINKIVFTKDKQGLVFDVSSEYDDLIQEKWFNTKSLELKPVTELPEIEEDVRQSGGFRGGDRGGD</sequence>
<feature type="region of interest" description="Disordered" evidence="12">
    <location>
        <begin position="1"/>
        <end position="68"/>
    </location>
</feature>
<dbReference type="Proteomes" id="UP000276133">
    <property type="component" value="Unassembled WGS sequence"/>
</dbReference>
<dbReference type="SMART" id="SM00487">
    <property type="entry name" value="DEXDc"/>
    <property type="match status" value="1"/>
</dbReference>
<dbReference type="GO" id="GO:0003723">
    <property type="term" value="F:RNA binding"/>
    <property type="evidence" value="ECO:0007669"/>
    <property type="project" value="UniProtKB-KW"/>
</dbReference>
<evidence type="ECO:0000256" key="8">
    <source>
        <dbReference type="ARBA" id="ARBA00022806"/>
    </source>
</evidence>
<dbReference type="InterPro" id="IPR027417">
    <property type="entry name" value="P-loop_NTPase"/>
</dbReference>
<keyword evidence="16" id="KW-1185">Reference proteome</keyword>
<dbReference type="InterPro" id="IPR011545">
    <property type="entry name" value="DEAD/DEAH_box_helicase_dom"/>
</dbReference>
<evidence type="ECO:0000256" key="6">
    <source>
        <dbReference type="ARBA" id="ARBA00022741"/>
    </source>
</evidence>
<dbReference type="SMART" id="SM00490">
    <property type="entry name" value="HELICc"/>
    <property type="match status" value="1"/>
</dbReference>
<evidence type="ECO:0000256" key="5">
    <source>
        <dbReference type="ARBA" id="ARBA00022490"/>
    </source>
</evidence>
<reference evidence="15 16" key="1">
    <citation type="journal article" date="2018" name="Sci. Rep.">
        <title>Genomic signatures of local adaptation to the degree of environmental predictability in rotifers.</title>
        <authorList>
            <person name="Franch-Gras L."/>
            <person name="Hahn C."/>
            <person name="Garcia-Roger E.M."/>
            <person name="Carmona M.J."/>
            <person name="Serra M."/>
            <person name="Gomez A."/>
        </authorList>
    </citation>
    <scope>NUCLEOTIDE SEQUENCE [LARGE SCALE GENOMIC DNA]</scope>
    <source>
        <strain evidence="15">HYR1</strain>
    </source>
</reference>
<dbReference type="CDD" id="cd18787">
    <property type="entry name" value="SF2_C_DEAD"/>
    <property type="match status" value="1"/>
</dbReference>
<evidence type="ECO:0000256" key="11">
    <source>
        <dbReference type="ARBA" id="ARBA00023242"/>
    </source>
</evidence>
<dbReference type="Gene3D" id="3.30.70.2280">
    <property type="match status" value="1"/>
</dbReference>
<dbReference type="GO" id="GO:0005730">
    <property type="term" value="C:nucleolus"/>
    <property type="evidence" value="ECO:0007669"/>
    <property type="project" value="UniProtKB-SubCell"/>
</dbReference>
<keyword evidence="9" id="KW-0067">ATP-binding</keyword>
<dbReference type="PANTHER" id="PTHR47959:SF19">
    <property type="entry name" value="NUCLEOLAR RNA HELICASE 2-A"/>
    <property type="match status" value="1"/>
</dbReference>
<evidence type="ECO:0000256" key="4">
    <source>
        <dbReference type="ARBA" id="ARBA00012552"/>
    </source>
</evidence>
<evidence type="ECO:0000259" key="14">
    <source>
        <dbReference type="PROSITE" id="PS51194"/>
    </source>
</evidence>
<keyword evidence="8 15" id="KW-0347">Helicase</keyword>
<dbReference type="Pfam" id="PF26142">
    <property type="entry name" value="DD_DDX21-DDX50"/>
    <property type="match status" value="1"/>
</dbReference>
<dbReference type="InterPro" id="IPR050079">
    <property type="entry name" value="DEAD_box_RNA_helicase"/>
</dbReference>
<organism evidence="15 16">
    <name type="scientific">Brachionus plicatilis</name>
    <name type="common">Marine rotifer</name>
    <name type="synonym">Brachionus muelleri</name>
    <dbReference type="NCBI Taxonomy" id="10195"/>
    <lineage>
        <taxon>Eukaryota</taxon>
        <taxon>Metazoa</taxon>
        <taxon>Spiralia</taxon>
        <taxon>Gnathifera</taxon>
        <taxon>Rotifera</taxon>
        <taxon>Eurotatoria</taxon>
        <taxon>Monogononta</taxon>
        <taxon>Pseudotrocha</taxon>
        <taxon>Ploima</taxon>
        <taxon>Brachionidae</taxon>
        <taxon>Brachionus</taxon>
    </lineage>
</organism>
<dbReference type="EMBL" id="REGN01005609">
    <property type="protein sequence ID" value="RNA12813.1"/>
    <property type="molecule type" value="Genomic_DNA"/>
</dbReference>
<dbReference type="GO" id="GO:0005524">
    <property type="term" value="F:ATP binding"/>
    <property type="evidence" value="ECO:0007669"/>
    <property type="project" value="UniProtKB-KW"/>
</dbReference>
<feature type="compositionally biased region" description="Basic and acidic residues" evidence="12">
    <location>
        <begin position="42"/>
        <end position="68"/>
    </location>
</feature>
<dbReference type="InterPro" id="IPR014001">
    <property type="entry name" value="Helicase_ATP-bd"/>
</dbReference>
<evidence type="ECO:0000256" key="12">
    <source>
        <dbReference type="SAM" id="MobiDB-lite"/>
    </source>
</evidence>
<dbReference type="EC" id="3.6.4.13" evidence="4"/>
<dbReference type="GO" id="GO:0003724">
    <property type="term" value="F:RNA helicase activity"/>
    <property type="evidence" value="ECO:0007669"/>
    <property type="project" value="UniProtKB-EC"/>
</dbReference>
<dbReference type="GO" id="GO:0016787">
    <property type="term" value="F:hydrolase activity"/>
    <property type="evidence" value="ECO:0007669"/>
    <property type="project" value="UniProtKB-KW"/>
</dbReference>
<feature type="domain" description="Helicase C-terminal" evidence="14">
    <location>
        <begin position="312"/>
        <end position="456"/>
    </location>
</feature>
<dbReference type="PROSITE" id="PS51194">
    <property type="entry name" value="HELICASE_CTER"/>
    <property type="match status" value="1"/>
</dbReference>
<accession>A0A3M7QNG1</accession>
<dbReference type="InterPro" id="IPR012562">
    <property type="entry name" value="GUCT"/>
</dbReference>
<evidence type="ECO:0000256" key="3">
    <source>
        <dbReference type="ARBA" id="ARBA00006517"/>
    </source>
</evidence>
<evidence type="ECO:0000256" key="2">
    <source>
        <dbReference type="ARBA" id="ARBA00004604"/>
    </source>
</evidence>
<gene>
    <name evidence="15" type="ORF">BpHYR1_019393</name>
</gene>
<name>A0A3M7QNG1_BRAPC</name>
<feature type="non-terminal residue" evidence="15">
    <location>
        <position position="617"/>
    </location>
</feature>
<protein>
    <recommendedName>
        <fullName evidence="4">RNA helicase</fullName>
        <ecNumber evidence="4">3.6.4.13</ecNumber>
    </recommendedName>
</protein>
<dbReference type="CDD" id="cd00268">
    <property type="entry name" value="DEADc"/>
    <property type="match status" value="1"/>
</dbReference>
<dbReference type="AlphaFoldDB" id="A0A3M7QNG1"/>
<keyword evidence="6" id="KW-0547">Nucleotide-binding</keyword>
<comment type="subcellular location">
    <subcellularLocation>
        <location evidence="1">Cytoplasm</location>
    </subcellularLocation>
    <subcellularLocation>
        <location evidence="2">Nucleus</location>
        <location evidence="2">Nucleolus</location>
    </subcellularLocation>
</comment>
<feature type="domain" description="Helicase ATP-binding" evidence="13">
    <location>
        <begin position="100"/>
        <end position="279"/>
    </location>
</feature>
<dbReference type="Pfam" id="PF08152">
    <property type="entry name" value="GUCT"/>
    <property type="match status" value="1"/>
</dbReference>
<dbReference type="InterPro" id="IPR001650">
    <property type="entry name" value="Helicase_C-like"/>
</dbReference>
<dbReference type="CDD" id="cd12937">
    <property type="entry name" value="GUCT_RH7_like"/>
    <property type="match status" value="1"/>
</dbReference>
<dbReference type="STRING" id="10195.A0A3M7QNG1"/>
<comment type="similarity">
    <text evidence="3">Belongs to the DEAD box helicase family. DDX21/DDX50 subfamily.</text>
</comment>
<dbReference type="Pfam" id="PF00270">
    <property type="entry name" value="DEAD"/>
    <property type="match status" value="1"/>
</dbReference>
<keyword evidence="11" id="KW-0539">Nucleus</keyword>